<keyword evidence="4" id="KW-0032">Aminotransferase</keyword>
<feature type="active site" description="Proton acceptor" evidence="1">
    <location>
        <position position="195"/>
    </location>
</feature>
<comment type="similarity">
    <text evidence="3">Belongs to the DegT/DnrJ/EryC1 family.</text>
</comment>
<gene>
    <name evidence="4" type="ORF">PAT3040_03579</name>
</gene>
<dbReference type="GO" id="GO:0008483">
    <property type="term" value="F:transaminase activity"/>
    <property type="evidence" value="ECO:0007669"/>
    <property type="project" value="UniProtKB-KW"/>
</dbReference>
<feature type="modified residue" description="N6-(pyridoxal phosphate)lysine" evidence="2">
    <location>
        <position position="195"/>
    </location>
</feature>
<dbReference type="SUPFAM" id="SSF53383">
    <property type="entry name" value="PLP-dependent transferases"/>
    <property type="match status" value="1"/>
</dbReference>
<dbReference type="Pfam" id="PF01041">
    <property type="entry name" value="DegT_DnrJ_EryC1"/>
    <property type="match status" value="1"/>
</dbReference>
<evidence type="ECO:0000256" key="2">
    <source>
        <dbReference type="PIRSR" id="PIRSR000390-2"/>
    </source>
</evidence>
<accession>A0A2R5EQK1</accession>
<dbReference type="GO" id="GO:0030170">
    <property type="term" value="F:pyridoxal phosphate binding"/>
    <property type="evidence" value="ECO:0007669"/>
    <property type="project" value="TreeGrafter"/>
</dbReference>
<dbReference type="InterPro" id="IPR015421">
    <property type="entry name" value="PyrdxlP-dep_Trfase_major"/>
</dbReference>
<protein>
    <submittedName>
        <fullName evidence="4">L-glutamine:2-deoxy-scyllo-inosose aminotransferase</fullName>
    </submittedName>
</protein>
<evidence type="ECO:0000256" key="1">
    <source>
        <dbReference type="PIRSR" id="PIRSR000390-1"/>
    </source>
</evidence>
<keyword evidence="2 3" id="KW-0663">Pyridoxal phosphate</keyword>
<proteinExistence type="inferred from homology"/>
<dbReference type="GO" id="GO:0000271">
    <property type="term" value="P:polysaccharide biosynthetic process"/>
    <property type="evidence" value="ECO:0007669"/>
    <property type="project" value="TreeGrafter"/>
</dbReference>
<dbReference type="PANTHER" id="PTHR30244:SF34">
    <property type="entry name" value="DTDP-4-AMINO-4,6-DIDEOXYGALACTOSE TRANSAMINASE"/>
    <property type="match status" value="1"/>
</dbReference>
<reference evidence="4 5" key="1">
    <citation type="submission" date="2017-08" db="EMBL/GenBank/DDBJ databases">
        <title>Substantial Increase in Enzyme Production by Combined Drug-Resistance Mutations in Paenibacillus agaridevorans.</title>
        <authorList>
            <person name="Tanaka Y."/>
            <person name="Funane K."/>
            <person name="Hosaka T."/>
            <person name="Shiwa Y."/>
            <person name="Fujita N."/>
            <person name="Miyazaki T."/>
            <person name="Yoshikawa H."/>
            <person name="Murakami K."/>
            <person name="Kasahara K."/>
            <person name="Inaoka T."/>
            <person name="Hiraga Y."/>
            <person name="Ochi K."/>
        </authorList>
    </citation>
    <scope>NUCLEOTIDE SEQUENCE [LARGE SCALE GENOMIC DNA]</scope>
    <source>
        <strain evidence="4 5">T-3040</strain>
    </source>
</reference>
<evidence type="ECO:0000313" key="4">
    <source>
        <dbReference type="EMBL" id="GBG08962.1"/>
    </source>
</evidence>
<keyword evidence="5" id="KW-1185">Reference proteome</keyword>
<dbReference type="InterPro" id="IPR015422">
    <property type="entry name" value="PyrdxlP-dep_Trfase_small"/>
</dbReference>
<dbReference type="RefSeq" id="WP_108993799.1">
    <property type="nucleotide sequence ID" value="NZ_BDQX01000182.1"/>
</dbReference>
<dbReference type="Proteomes" id="UP000245202">
    <property type="component" value="Unassembled WGS sequence"/>
</dbReference>
<dbReference type="Gene3D" id="3.40.640.10">
    <property type="entry name" value="Type I PLP-dependent aspartate aminotransferase-like (Major domain)"/>
    <property type="match status" value="1"/>
</dbReference>
<dbReference type="Gene3D" id="3.90.1150.10">
    <property type="entry name" value="Aspartate Aminotransferase, domain 1"/>
    <property type="match status" value="1"/>
</dbReference>
<comment type="caution">
    <text evidence="4">The sequence shown here is derived from an EMBL/GenBank/DDBJ whole genome shotgun (WGS) entry which is preliminary data.</text>
</comment>
<evidence type="ECO:0000256" key="3">
    <source>
        <dbReference type="RuleBase" id="RU004508"/>
    </source>
</evidence>
<evidence type="ECO:0000313" key="5">
    <source>
        <dbReference type="Proteomes" id="UP000245202"/>
    </source>
</evidence>
<dbReference type="EMBL" id="BDQX01000182">
    <property type="protein sequence ID" value="GBG08962.1"/>
    <property type="molecule type" value="Genomic_DNA"/>
</dbReference>
<organism evidence="4 5">
    <name type="scientific">Paenibacillus agaridevorans</name>
    <dbReference type="NCBI Taxonomy" id="171404"/>
    <lineage>
        <taxon>Bacteria</taxon>
        <taxon>Bacillati</taxon>
        <taxon>Bacillota</taxon>
        <taxon>Bacilli</taxon>
        <taxon>Bacillales</taxon>
        <taxon>Paenibacillaceae</taxon>
        <taxon>Paenibacillus</taxon>
    </lineage>
</organism>
<dbReference type="PANTHER" id="PTHR30244">
    <property type="entry name" value="TRANSAMINASE"/>
    <property type="match status" value="1"/>
</dbReference>
<name>A0A2R5EQK1_9BACL</name>
<dbReference type="InterPro" id="IPR015424">
    <property type="entry name" value="PyrdxlP-dep_Trfase"/>
</dbReference>
<dbReference type="AlphaFoldDB" id="A0A2R5EQK1"/>
<dbReference type="PIRSF" id="PIRSF000390">
    <property type="entry name" value="PLP_StrS"/>
    <property type="match status" value="1"/>
</dbReference>
<keyword evidence="4" id="KW-0808">Transferase</keyword>
<dbReference type="CDD" id="cd00616">
    <property type="entry name" value="AHBA_syn"/>
    <property type="match status" value="1"/>
</dbReference>
<dbReference type="InterPro" id="IPR000653">
    <property type="entry name" value="DegT/StrS_aminotransferase"/>
</dbReference>
<sequence>MNKLAILGGKPVGKFEMPSFPYYDESDVDAVADTMRSGVWGLGGAKQKELEEKFAAFCGVPYSVSASNGTVTLRMAMEALEIGPGDEVIVPGLTWQATAATVLDVNAVPILVDVDPETYTIDPKAIEAAITERTKCIIPVHLYGRMANMDELLAIADKHNLYIIEDCAHQQGARWDGKAAGSLGTIGSFSLQSSKILNSGEGGLLTTKDSRLSDLLHSLRFCGRAVREGAEAMQSGNFRLSELQAALAIVQLSRLEEQNAHREINATYIENQVSDIEGIKPMYRHPKITRQAFYNLTLRYDASAWEGVPKLKFLEALKAELDNESFHYGTTYEPLHMSPLYRPHSKKTHRLSETYWQQIDPRRFDLPVCKKAYEEESLNFMHMMLMTNREGCDIFVEAIKKLRANVGELAEFARK</sequence>